<dbReference type="Proteomes" id="UP000564644">
    <property type="component" value="Unassembled WGS sequence"/>
</dbReference>
<name>A0A7X0SMT2_9BACL</name>
<keyword evidence="1" id="KW-0812">Transmembrane</keyword>
<keyword evidence="3" id="KW-1185">Reference proteome</keyword>
<comment type="caution">
    <text evidence="2">The sequence shown here is derived from an EMBL/GenBank/DDBJ whole genome shotgun (WGS) entry which is preliminary data.</text>
</comment>
<keyword evidence="1" id="KW-0472">Membrane</keyword>
<dbReference type="EMBL" id="JACJVO010000022">
    <property type="protein sequence ID" value="MBB6732875.1"/>
    <property type="molecule type" value="Genomic_DNA"/>
</dbReference>
<gene>
    <name evidence="2" type="ORF">H7C18_18325</name>
</gene>
<organism evidence="2 3">
    <name type="scientific">Cohnella zeiphila</name>
    <dbReference type="NCBI Taxonomy" id="2761120"/>
    <lineage>
        <taxon>Bacteria</taxon>
        <taxon>Bacillati</taxon>
        <taxon>Bacillota</taxon>
        <taxon>Bacilli</taxon>
        <taxon>Bacillales</taxon>
        <taxon>Paenibacillaceae</taxon>
        <taxon>Cohnella</taxon>
    </lineage>
</organism>
<accession>A0A7X0SMT2</accession>
<evidence type="ECO:0000256" key="1">
    <source>
        <dbReference type="SAM" id="Phobius"/>
    </source>
</evidence>
<evidence type="ECO:0000313" key="2">
    <source>
        <dbReference type="EMBL" id="MBB6732875.1"/>
    </source>
</evidence>
<sequence>MKGSWRLTVWFGVFGAALTFLFSISHNKIGTTLLRSVYAFLAFAALALIVRLVLGILLRPAPTPAVTSASEDRGQTLDMVTPDDDGLAELMKEQWADGKDKPIAGFQPLNPAKLVSLDQPKTEDMVQAVRRMTNE</sequence>
<evidence type="ECO:0000313" key="3">
    <source>
        <dbReference type="Proteomes" id="UP000564644"/>
    </source>
</evidence>
<reference evidence="2 3" key="1">
    <citation type="submission" date="2020-08" db="EMBL/GenBank/DDBJ databases">
        <title>Cohnella phylogeny.</title>
        <authorList>
            <person name="Dunlap C."/>
        </authorList>
    </citation>
    <scope>NUCLEOTIDE SEQUENCE [LARGE SCALE GENOMIC DNA]</scope>
    <source>
        <strain evidence="2 3">CBP 2801</strain>
    </source>
</reference>
<dbReference type="AlphaFoldDB" id="A0A7X0SMT2"/>
<dbReference type="RefSeq" id="WP_185130542.1">
    <property type="nucleotide sequence ID" value="NZ_JACJVO010000022.1"/>
</dbReference>
<protein>
    <submittedName>
        <fullName evidence="2">Uncharacterized protein</fullName>
    </submittedName>
</protein>
<keyword evidence="1" id="KW-1133">Transmembrane helix</keyword>
<feature type="transmembrane region" description="Helical" evidence="1">
    <location>
        <begin position="37"/>
        <end position="58"/>
    </location>
</feature>
<proteinExistence type="predicted"/>
<feature type="transmembrane region" description="Helical" evidence="1">
    <location>
        <begin position="7"/>
        <end position="25"/>
    </location>
</feature>